<dbReference type="InterPro" id="IPR050988">
    <property type="entry name" value="Mannitol_DH/Oxidoreductase"/>
</dbReference>
<evidence type="ECO:0000259" key="2">
    <source>
        <dbReference type="Pfam" id="PF01232"/>
    </source>
</evidence>
<dbReference type="InterPro" id="IPR013131">
    <property type="entry name" value="Mannitol_DH_N"/>
</dbReference>
<dbReference type="PRINTS" id="PR00084">
    <property type="entry name" value="MTLDHDRGNASE"/>
</dbReference>
<dbReference type="GO" id="GO:0016616">
    <property type="term" value="F:oxidoreductase activity, acting on the CH-OH group of donors, NAD or NADP as acceptor"/>
    <property type="evidence" value="ECO:0007669"/>
    <property type="project" value="TreeGrafter"/>
</dbReference>
<dbReference type="PANTHER" id="PTHR43362:SF1">
    <property type="entry name" value="MANNITOL DEHYDROGENASE 2-RELATED"/>
    <property type="match status" value="1"/>
</dbReference>
<dbReference type="AlphaFoldDB" id="A0A6G4R083"/>
<comment type="caution">
    <text evidence="4">The sequence shown here is derived from an EMBL/GenBank/DDBJ whole genome shotgun (WGS) entry which is preliminary data.</text>
</comment>
<dbReference type="Pfam" id="PF01232">
    <property type="entry name" value="Mannitol_dh"/>
    <property type="match status" value="1"/>
</dbReference>
<gene>
    <name evidence="4" type="ORF">G5B46_16150</name>
</gene>
<dbReference type="InterPro" id="IPR000669">
    <property type="entry name" value="Mannitol_DH"/>
</dbReference>
<dbReference type="EMBL" id="JAAKGT010000008">
    <property type="protein sequence ID" value="NGM51143.1"/>
    <property type="molecule type" value="Genomic_DNA"/>
</dbReference>
<dbReference type="Pfam" id="PF08125">
    <property type="entry name" value="Mannitol_dh_C"/>
    <property type="match status" value="1"/>
</dbReference>
<feature type="domain" description="Mannitol dehydrogenase N-terminal" evidence="2">
    <location>
        <begin position="38"/>
        <end position="276"/>
    </location>
</feature>
<dbReference type="InterPro" id="IPR008927">
    <property type="entry name" value="6-PGluconate_DH-like_C_sf"/>
</dbReference>
<accession>A0A6G4R083</accession>
<dbReference type="SUPFAM" id="SSF48179">
    <property type="entry name" value="6-phosphogluconate dehydrogenase C-terminal domain-like"/>
    <property type="match status" value="1"/>
</dbReference>
<dbReference type="InterPro" id="IPR036291">
    <property type="entry name" value="NAD(P)-bd_dom_sf"/>
</dbReference>
<keyword evidence="1" id="KW-0560">Oxidoreductase</keyword>
<evidence type="ECO:0000313" key="4">
    <source>
        <dbReference type="EMBL" id="NGM51143.1"/>
    </source>
</evidence>
<dbReference type="SUPFAM" id="SSF51735">
    <property type="entry name" value="NAD(P)-binding Rossmann-fold domains"/>
    <property type="match status" value="1"/>
</dbReference>
<name>A0A6G4R083_9CAUL</name>
<evidence type="ECO:0000259" key="3">
    <source>
        <dbReference type="Pfam" id="PF08125"/>
    </source>
</evidence>
<dbReference type="PANTHER" id="PTHR43362">
    <property type="entry name" value="MANNITOL DEHYDROGENASE DSF1-RELATED"/>
    <property type="match status" value="1"/>
</dbReference>
<sequence>MTTDTAASQALRLSATSFPAALPGVALPSYARDKVEIGVVHFGPGAFHRAHQAFYFDKLLAADPRWGICAVSLKSPGVRDALAPQDGLYTLAQLDHETSFRVIGSILEVLVAPEDPEAVFARLAAPQTRIVTLTVTEKGYTLTGEGKLDTAHPEIVHDLAQPGRPVSAVGYIVEGLRRRFAVGLPPYAVVACDNLADNGWRLKAATVAFAQAVDPALASWIEANGAFPRTMVDSITPATDDALRARVQTATGLFDAWPIQREAFTQWVVEDVLGEGAPDLASVGVTLTDDVRGFERAKLRLLNGVHSTLAYAGLLKGHETVFEAVGDPALEALARDLMAQDIIPTLTAPRGLDLPAYAEAILDRFRNPEIRHLLSQIAWDGSQKLPFRILGTVKDALEAGRSVERLAVPIAAWFKFLKLRAAEGAAVTDPLADRLLAVVQALPGEVKGDVAAFLAVEAVFPPELASDARFVAAVEKAYGELS</sequence>
<evidence type="ECO:0000256" key="1">
    <source>
        <dbReference type="ARBA" id="ARBA00023002"/>
    </source>
</evidence>
<dbReference type="Gene3D" id="1.10.1040.10">
    <property type="entry name" value="N-(1-d-carboxylethyl)-l-norvaline Dehydrogenase, domain 2"/>
    <property type="match status" value="1"/>
</dbReference>
<dbReference type="RefSeq" id="WP_165260336.1">
    <property type="nucleotide sequence ID" value="NZ_JAAKGT010000008.1"/>
</dbReference>
<protein>
    <submittedName>
        <fullName evidence="4">Mannitol dehydrogenase family protein</fullName>
    </submittedName>
</protein>
<feature type="domain" description="Mannitol dehydrogenase C-terminal" evidence="3">
    <location>
        <begin position="290"/>
        <end position="481"/>
    </location>
</feature>
<dbReference type="InterPro" id="IPR013328">
    <property type="entry name" value="6PGD_dom2"/>
</dbReference>
<dbReference type="Gene3D" id="3.40.50.720">
    <property type="entry name" value="NAD(P)-binding Rossmann-like Domain"/>
    <property type="match status" value="1"/>
</dbReference>
<dbReference type="InterPro" id="IPR013118">
    <property type="entry name" value="Mannitol_DH_C"/>
</dbReference>
<organism evidence="4">
    <name type="scientific">Caulobacter sp. 602-2</name>
    <dbReference type="NCBI Taxonomy" id="2710887"/>
    <lineage>
        <taxon>Bacteria</taxon>
        <taxon>Pseudomonadati</taxon>
        <taxon>Pseudomonadota</taxon>
        <taxon>Alphaproteobacteria</taxon>
        <taxon>Caulobacterales</taxon>
        <taxon>Caulobacteraceae</taxon>
        <taxon>Caulobacter</taxon>
    </lineage>
</organism>
<reference evidence="4" key="1">
    <citation type="submission" date="2020-02" db="EMBL/GenBank/DDBJ databases">
        <authorList>
            <person name="Gao J."/>
            <person name="Sun J."/>
        </authorList>
    </citation>
    <scope>NUCLEOTIDE SEQUENCE</scope>
    <source>
        <strain evidence="4">602-2</strain>
    </source>
</reference>
<proteinExistence type="predicted"/>